<name>A0ABQ1GX68_9BACL</name>
<proteinExistence type="predicted"/>
<dbReference type="EMBL" id="BMEX01000011">
    <property type="protein sequence ID" value="GGA52173.1"/>
    <property type="molecule type" value="Genomic_DNA"/>
</dbReference>
<evidence type="ECO:0000313" key="1">
    <source>
        <dbReference type="EMBL" id="GGA52173.1"/>
    </source>
</evidence>
<comment type="caution">
    <text evidence="1">The sequence shown here is derived from an EMBL/GenBank/DDBJ whole genome shotgun (WGS) entry which is preliminary data.</text>
</comment>
<reference evidence="2" key="1">
    <citation type="journal article" date="2019" name="Int. J. Syst. Evol. Microbiol.">
        <title>The Global Catalogue of Microorganisms (GCM) 10K type strain sequencing project: providing services to taxonomists for standard genome sequencing and annotation.</title>
        <authorList>
            <consortium name="The Broad Institute Genomics Platform"/>
            <consortium name="The Broad Institute Genome Sequencing Center for Infectious Disease"/>
            <person name="Wu L."/>
            <person name="Ma J."/>
        </authorList>
    </citation>
    <scope>NUCLEOTIDE SEQUENCE [LARGE SCALE GENOMIC DNA]</scope>
    <source>
        <strain evidence="2">CGMCC 1.12404</strain>
    </source>
</reference>
<organism evidence="1 2">
    <name type="scientific">Kroppenstedtia guangzhouensis</name>
    <dbReference type="NCBI Taxonomy" id="1274356"/>
    <lineage>
        <taxon>Bacteria</taxon>
        <taxon>Bacillati</taxon>
        <taxon>Bacillota</taxon>
        <taxon>Bacilli</taxon>
        <taxon>Bacillales</taxon>
        <taxon>Thermoactinomycetaceae</taxon>
        <taxon>Kroppenstedtia</taxon>
    </lineage>
</organism>
<evidence type="ECO:0000313" key="2">
    <source>
        <dbReference type="Proteomes" id="UP000617979"/>
    </source>
</evidence>
<sequence>MKKAQQSAVNYLKMDVKGVMNGCKETRAKDLKQELAQDVWVASLRSLSPDK</sequence>
<dbReference type="Proteomes" id="UP000617979">
    <property type="component" value="Unassembled WGS sequence"/>
</dbReference>
<accession>A0ABQ1GX68</accession>
<protein>
    <submittedName>
        <fullName evidence="1">Uncharacterized protein</fullName>
    </submittedName>
</protein>
<keyword evidence="2" id="KW-1185">Reference proteome</keyword>
<gene>
    <name evidence="1" type="ORF">GCM10007416_26590</name>
</gene>